<evidence type="ECO:0000313" key="9">
    <source>
        <dbReference type="Proteomes" id="UP001515100"/>
    </source>
</evidence>
<dbReference type="PANTHER" id="PTHR24421">
    <property type="entry name" value="NITRATE/NITRITE SENSOR PROTEIN NARX-RELATED"/>
    <property type="match status" value="1"/>
</dbReference>
<dbReference type="Gene3D" id="3.30.565.10">
    <property type="entry name" value="Histidine kinase-like ATPase, C-terminal domain"/>
    <property type="match status" value="1"/>
</dbReference>
<dbReference type="PANTHER" id="PTHR24421:SF10">
    <property type="entry name" value="NITRATE_NITRITE SENSOR PROTEIN NARQ"/>
    <property type="match status" value="1"/>
</dbReference>
<feature type="transmembrane region" description="Helical" evidence="6">
    <location>
        <begin position="16"/>
        <end position="38"/>
    </location>
</feature>
<keyword evidence="5" id="KW-0902">Two-component regulatory system</keyword>
<accession>A0A641AJ02</accession>
<feature type="transmembrane region" description="Helical" evidence="6">
    <location>
        <begin position="536"/>
        <end position="554"/>
    </location>
</feature>
<evidence type="ECO:0000256" key="5">
    <source>
        <dbReference type="ARBA" id="ARBA00023012"/>
    </source>
</evidence>
<proteinExistence type="predicted"/>
<keyword evidence="6" id="KW-0812">Transmembrane</keyword>
<evidence type="ECO:0000256" key="6">
    <source>
        <dbReference type="SAM" id="Phobius"/>
    </source>
</evidence>
<dbReference type="AlphaFoldDB" id="A0A641AJ02"/>
<organism evidence="8 9">
    <name type="scientific">Aeromicrobium fastidiosum</name>
    <dbReference type="NCBI Taxonomy" id="52699"/>
    <lineage>
        <taxon>Bacteria</taxon>
        <taxon>Bacillati</taxon>
        <taxon>Actinomycetota</taxon>
        <taxon>Actinomycetes</taxon>
        <taxon>Propionibacteriales</taxon>
        <taxon>Nocardioidaceae</taxon>
        <taxon>Aeromicrobium</taxon>
    </lineage>
</organism>
<evidence type="ECO:0000256" key="4">
    <source>
        <dbReference type="ARBA" id="ARBA00022777"/>
    </source>
</evidence>
<name>A0A641AJ02_9ACTN</name>
<evidence type="ECO:0000259" key="7">
    <source>
        <dbReference type="Pfam" id="PF02518"/>
    </source>
</evidence>
<protein>
    <recommendedName>
        <fullName evidence="2">histidine kinase</fullName>
        <ecNumber evidence="2">2.7.13.3</ecNumber>
    </recommendedName>
</protein>
<dbReference type="Proteomes" id="UP001515100">
    <property type="component" value="Unassembled WGS sequence"/>
</dbReference>
<dbReference type="RefSeq" id="WP_188111875.1">
    <property type="nucleotide sequence ID" value="NZ_SDPP02000004.1"/>
</dbReference>
<keyword evidence="3" id="KW-0808">Transferase</keyword>
<comment type="caution">
    <text evidence="8">The sequence shown here is derived from an EMBL/GenBank/DDBJ whole genome shotgun (WGS) entry which is preliminary data.</text>
</comment>
<evidence type="ECO:0000313" key="8">
    <source>
        <dbReference type="EMBL" id="KAA1374712.1"/>
    </source>
</evidence>
<dbReference type="EC" id="2.7.13.3" evidence="2"/>
<feature type="transmembrane region" description="Helical" evidence="6">
    <location>
        <begin position="506"/>
        <end position="524"/>
    </location>
</feature>
<feature type="transmembrane region" description="Helical" evidence="6">
    <location>
        <begin position="45"/>
        <end position="63"/>
    </location>
</feature>
<dbReference type="InterPro" id="IPR003594">
    <property type="entry name" value="HATPase_dom"/>
</dbReference>
<feature type="transmembrane region" description="Helical" evidence="6">
    <location>
        <begin position="456"/>
        <end position="473"/>
    </location>
</feature>
<feature type="transmembrane region" description="Helical" evidence="6">
    <location>
        <begin position="152"/>
        <end position="169"/>
    </location>
</feature>
<dbReference type="GO" id="GO:0004673">
    <property type="term" value="F:protein histidine kinase activity"/>
    <property type="evidence" value="ECO:0007669"/>
    <property type="project" value="UniProtKB-EC"/>
</dbReference>
<dbReference type="GO" id="GO:0000160">
    <property type="term" value="P:phosphorelay signal transduction system"/>
    <property type="evidence" value="ECO:0007669"/>
    <property type="project" value="UniProtKB-KW"/>
</dbReference>
<dbReference type="Pfam" id="PF02518">
    <property type="entry name" value="HATPase_c"/>
    <property type="match status" value="1"/>
</dbReference>
<feature type="transmembrane region" description="Helical" evidence="6">
    <location>
        <begin position="485"/>
        <end position="501"/>
    </location>
</feature>
<sequence>MATGLWGTGVERWARLIYTGWVIVVLANGPTIGALAGIVRAPDTAWWLISALAVTLLAVVRLFMQWTGLVDIVLVDLAVVLALGSNRLMGADGAGADAGPALSFALVALVGVAVFAPTRVAAVAAPVTAVLYVVVRDAWTGPGLLLVSIDEMAVLGATGISIHILMRVLRAAAANADRLRALDLEAGRSRAREDARRHSIDEVRRVLHDDVIAALVLIDLSPTSGDDTVARDAARAAVDRFARLRTWAAPTGPAHFVAYLPVDVAFDVGEAFHLDDYPVPVQTAVAGATMESLRNVRRHAGTDRAHVAARSTDDGGLDIEISDDGDGAPAPHAHGFGIDVSIIGRMAQVGGSATITTSPGRGTTVRLRWSPPAPRSPSRVDPWSSAWSSIMAAVPDMRRGLAPIVYTYAASQAWAAVRHVDSGRSLAGGVAVAICLLWLTWCLTRRGVAGPLSARGVSVLTVALVALVALGLWNAGPGALLGFDSWVQGMTVAPLVVVALLSPARWVMVPAVMVCATVFVAAFVDPALSPAEALSPITGTVVATGPFLAAAIALRRISAQVAVAERIISSHAVEEVRITARAELLSRDLAHLEETVVPFLSTVAEGAASPAQADVRHRARVIAAQVRDDLIVPTVVDAGLRELLSAIRAAGGSVTFRVDDDPPSDPGPVRDVLATVLDAGDRWVVVTVSGSGARLAVTIRPAISDARAQAIRGALGDGLVMQSMDDRTRLDIHVPTSATGREAATADAGR</sequence>
<keyword evidence="6" id="KW-1133">Transmembrane helix</keyword>
<dbReference type="InterPro" id="IPR050482">
    <property type="entry name" value="Sensor_HK_TwoCompSys"/>
</dbReference>
<feature type="transmembrane region" description="Helical" evidence="6">
    <location>
        <begin position="101"/>
        <end position="132"/>
    </location>
</feature>
<feature type="transmembrane region" description="Helical" evidence="6">
    <location>
        <begin position="69"/>
        <end position="89"/>
    </location>
</feature>
<keyword evidence="4" id="KW-0418">Kinase</keyword>
<evidence type="ECO:0000256" key="2">
    <source>
        <dbReference type="ARBA" id="ARBA00012438"/>
    </source>
</evidence>
<keyword evidence="9" id="KW-1185">Reference proteome</keyword>
<evidence type="ECO:0000256" key="1">
    <source>
        <dbReference type="ARBA" id="ARBA00000085"/>
    </source>
</evidence>
<feature type="transmembrane region" description="Helical" evidence="6">
    <location>
        <begin position="426"/>
        <end position="444"/>
    </location>
</feature>
<dbReference type="EMBL" id="SDPP02000004">
    <property type="protein sequence ID" value="KAA1374712.1"/>
    <property type="molecule type" value="Genomic_DNA"/>
</dbReference>
<dbReference type="SUPFAM" id="SSF55874">
    <property type="entry name" value="ATPase domain of HSP90 chaperone/DNA topoisomerase II/histidine kinase"/>
    <property type="match status" value="1"/>
</dbReference>
<gene>
    <name evidence="8" type="ORF">ESP62_015075</name>
</gene>
<keyword evidence="6" id="KW-0472">Membrane</keyword>
<evidence type="ECO:0000256" key="3">
    <source>
        <dbReference type="ARBA" id="ARBA00022679"/>
    </source>
</evidence>
<dbReference type="InterPro" id="IPR036890">
    <property type="entry name" value="HATPase_C_sf"/>
</dbReference>
<feature type="domain" description="Histidine kinase/HSP90-like ATPase" evidence="7">
    <location>
        <begin position="290"/>
        <end position="369"/>
    </location>
</feature>
<reference evidence="8" key="1">
    <citation type="submission" date="2019-09" db="EMBL/GenBank/DDBJ databases">
        <authorList>
            <person name="Li J."/>
        </authorList>
    </citation>
    <scope>NUCLEOTIDE SEQUENCE [LARGE SCALE GENOMIC DNA]</scope>
    <source>
        <strain evidence="8">NRBC 14897</strain>
    </source>
</reference>
<comment type="catalytic activity">
    <reaction evidence="1">
        <text>ATP + protein L-histidine = ADP + protein N-phospho-L-histidine.</text>
        <dbReference type="EC" id="2.7.13.3"/>
    </reaction>
</comment>